<sequence>MPALVLPSLHNFSIDTIVQTPTTPTRTAFVFGWDNFVCPSTWLQQTMAIHPNQLQHPLLLQQLALLDHCIVNVLRQAHDIGPVFVMCESISTTLQMCQAFFPSCYHLFSTSQVPLVASPSVSNTLDEICANHLNIAMSLFAPQSTLVILGLSSLRLSTTQMQYHSWIVTKLVSSVRVQPSVLDVMNQLQTLSNGLLSVVVQHTSSLNMTL</sequence>
<keyword evidence="2" id="KW-1185">Reference proteome</keyword>
<dbReference type="OrthoDB" id="68415at2759"/>
<comment type="caution">
    <text evidence="1">The sequence shown here is derived from an EMBL/GenBank/DDBJ whole genome shotgun (WGS) entry which is preliminary data.</text>
</comment>
<organism evidence="1 2">
    <name type="scientific">Thraustotheca clavata</name>
    <dbReference type="NCBI Taxonomy" id="74557"/>
    <lineage>
        <taxon>Eukaryota</taxon>
        <taxon>Sar</taxon>
        <taxon>Stramenopiles</taxon>
        <taxon>Oomycota</taxon>
        <taxon>Saprolegniomycetes</taxon>
        <taxon>Saprolegniales</taxon>
        <taxon>Achlyaceae</taxon>
        <taxon>Thraustotheca</taxon>
    </lineage>
</organism>
<accession>A0A1V9YF42</accession>
<dbReference type="PANTHER" id="PTHR38899:SF1">
    <property type="entry name" value="PROTEIN KINASE"/>
    <property type="match status" value="1"/>
</dbReference>
<dbReference type="PANTHER" id="PTHR38899">
    <property type="entry name" value="DOMAIN OOKINETE PROTEIN, PUTATIVE-RELATED"/>
    <property type="match status" value="1"/>
</dbReference>
<dbReference type="AlphaFoldDB" id="A0A1V9YF42"/>
<reference evidence="1 2" key="1">
    <citation type="journal article" date="2014" name="Genome Biol. Evol.">
        <title>The secreted proteins of Achlya hypogyna and Thraustotheca clavata identify the ancestral oomycete secretome and reveal gene acquisitions by horizontal gene transfer.</title>
        <authorList>
            <person name="Misner I."/>
            <person name="Blouin N."/>
            <person name="Leonard G."/>
            <person name="Richards T.A."/>
            <person name="Lane C.E."/>
        </authorList>
    </citation>
    <scope>NUCLEOTIDE SEQUENCE [LARGE SCALE GENOMIC DNA]</scope>
    <source>
        <strain evidence="1 2">ATCC 34112</strain>
    </source>
</reference>
<evidence type="ECO:0000313" key="2">
    <source>
        <dbReference type="Proteomes" id="UP000243217"/>
    </source>
</evidence>
<gene>
    <name evidence="1" type="ORF">THRCLA_10841</name>
</gene>
<dbReference type="Proteomes" id="UP000243217">
    <property type="component" value="Unassembled WGS sequence"/>
</dbReference>
<name>A0A1V9YF42_9STRA</name>
<protein>
    <submittedName>
        <fullName evidence="1">Uncharacterized protein</fullName>
    </submittedName>
</protein>
<proteinExistence type="predicted"/>
<evidence type="ECO:0000313" key="1">
    <source>
        <dbReference type="EMBL" id="OQR84328.1"/>
    </source>
</evidence>
<dbReference type="EMBL" id="JNBS01004036">
    <property type="protein sequence ID" value="OQR84328.1"/>
    <property type="molecule type" value="Genomic_DNA"/>
</dbReference>